<feature type="compositionally biased region" description="Gly residues" evidence="10">
    <location>
        <begin position="134"/>
        <end position="148"/>
    </location>
</feature>
<feature type="region of interest" description="Disordered" evidence="10">
    <location>
        <begin position="127"/>
        <end position="148"/>
    </location>
</feature>
<comment type="subcellular location">
    <subcellularLocation>
        <location evidence="1">Cell inner membrane</location>
        <topology evidence="1">Single-pass membrane protein</topology>
    </subcellularLocation>
</comment>
<evidence type="ECO:0000256" key="1">
    <source>
        <dbReference type="ARBA" id="ARBA00004377"/>
    </source>
</evidence>
<evidence type="ECO:0000313" key="13">
    <source>
        <dbReference type="EMBL" id="MBB3997054.1"/>
    </source>
</evidence>
<evidence type="ECO:0000313" key="14">
    <source>
        <dbReference type="Proteomes" id="UP000542776"/>
    </source>
</evidence>
<dbReference type="InterPro" id="IPR010054">
    <property type="entry name" value="Type2_sec_GspG"/>
</dbReference>
<dbReference type="NCBIfam" id="TIGR02532">
    <property type="entry name" value="IV_pilin_GFxxxE"/>
    <property type="match status" value="1"/>
</dbReference>
<keyword evidence="14" id="KW-1185">Reference proteome</keyword>
<evidence type="ECO:0000256" key="4">
    <source>
        <dbReference type="ARBA" id="ARBA00022475"/>
    </source>
</evidence>
<reference evidence="13 14" key="1">
    <citation type="submission" date="2020-08" db="EMBL/GenBank/DDBJ databases">
        <title>Genomic Encyclopedia of Type Strains, Phase IV (KMG-IV): sequencing the most valuable type-strain genomes for metagenomic binning, comparative biology and taxonomic classification.</title>
        <authorList>
            <person name="Goeker M."/>
        </authorList>
    </citation>
    <scope>NUCLEOTIDE SEQUENCE [LARGE SCALE GENOMIC DNA]</scope>
    <source>
        <strain evidence="13 14">DSM 102238</strain>
    </source>
</reference>
<dbReference type="PROSITE" id="PS00409">
    <property type="entry name" value="PROKAR_NTER_METHYL"/>
    <property type="match status" value="1"/>
</dbReference>
<name>A0A7W6H4H5_9HYPH</name>
<dbReference type="Proteomes" id="UP000542776">
    <property type="component" value="Unassembled WGS sequence"/>
</dbReference>
<evidence type="ECO:0000256" key="6">
    <source>
        <dbReference type="ARBA" id="ARBA00022519"/>
    </source>
</evidence>
<dbReference type="InterPro" id="IPR045584">
    <property type="entry name" value="Pilin-like"/>
</dbReference>
<evidence type="ECO:0000256" key="8">
    <source>
        <dbReference type="ARBA" id="ARBA00022989"/>
    </source>
</evidence>
<comment type="caution">
    <text evidence="13">The sequence shown here is derived from an EMBL/GenBank/DDBJ whole genome shotgun (WGS) entry which is preliminary data.</text>
</comment>
<evidence type="ECO:0000256" key="3">
    <source>
        <dbReference type="ARBA" id="ARBA00020042"/>
    </source>
</evidence>
<accession>A0A7W6H4H5</accession>
<evidence type="ECO:0000256" key="7">
    <source>
        <dbReference type="ARBA" id="ARBA00022692"/>
    </source>
</evidence>
<dbReference type="PANTHER" id="PTHR30093">
    <property type="entry name" value="GENERAL SECRETION PATHWAY PROTEIN G"/>
    <property type="match status" value="1"/>
</dbReference>
<evidence type="ECO:0000256" key="11">
    <source>
        <dbReference type="SAM" id="Phobius"/>
    </source>
</evidence>
<dbReference type="InterPro" id="IPR000983">
    <property type="entry name" value="Bac_GSPG_pilin"/>
</dbReference>
<dbReference type="RefSeq" id="WP_183198207.1">
    <property type="nucleotide sequence ID" value="NZ_JACIEK010000001.1"/>
</dbReference>
<dbReference type="Pfam" id="PF07963">
    <property type="entry name" value="N_methyl"/>
    <property type="match status" value="1"/>
</dbReference>
<dbReference type="PRINTS" id="PR00813">
    <property type="entry name" value="BCTERIALGSPG"/>
</dbReference>
<keyword evidence="5" id="KW-0488">Methylation</keyword>
<organism evidence="13 14">
    <name type="scientific">Aureimonas pseudogalii</name>
    <dbReference type="NCBI Taxonomy" id="1744844"/>
    <lineage>
        <taxon>Bacteria</taxon>
        <taxon>Pseudomonadati</taxon>
        <taxon>Pseudomonadota</taxon>
        <taxon>Alphaproteobacteria</taxon>
        <taxon>Hyphomicrobiales</taxon>
        <taxon>Aurantimonadaceae</taxon>
        <taxon>Aureimonas</taxon>
    </lineage>
</organism>
<keyword evidence="8 11" id="KW-1133">Transmembrane helix</keyword>
<dbReference type="Pfam" id="PF08334">
    <property type="entry name" value="T2SSG"/>
    <property type="match status" value="1"/>
</dbReference>
<protein>
    <recommendedName>
        <fullName evidence="3">Type II secretion system core protein G</fullName>
    </recommendedName>
</protein>
<keyword evidence="7 11" id="KW-0812">Transmembrane</keyword>
<dbReference type="GO" id="GO:0015628">
    <property type="term" value="P:protein secretion by the type II secretion system"/>
    <property type="evidence" value="ECO:0007669"/>
    <property type="project" value="InterPro"/>
</dbReference>
<evidence type="ECO:0000256" key="9">
    <source>
        <dbReference type="ARBA" id="ARBA00023136"/>
    </source>
</evidence>
<keyword evidence="6" id="KW-0997">Cell inner membrane</keyword>
<dbReference type="InterPro" id="IPR012902">
    <property type="entry name" value="N_methyl_site"/>
</dbReference>
<gene>
    <name evidence="13" type="ORF">GGR04_000875</name>
</gene>
<dbReference type="AlphaFoldDB" id="A0A7W6H4H5"/>
<dbReference type="GO" id="GO:0005886">
    <property type="term" value="C:plasma membrane"/>
    <property type="evidence" value="ECO:0007669"/>
    <property type="project" value="UniProtKB-SubCell"/>
</dbReference>
<dbReference type="InterPro" id="IPR013545">
    <property type="entry name" value="T2SS_protein-GspG_C"/>
</dbReference>
<evidence type="ECO:0000259" key="12">
    <source>
        <dbReference type="Pfam" id="PF08334"/>
    </source>
</evidence>
<evidence type="ECO:0000256" key="5">
    <source>
        <dbReference type="ARBA" id="ARBA00022481"/>
    </source>
</evidence>
<dbReference type="NCBIfam" id="TIGR01710">
    <property type="entry name" value="typeII_sec_gspG"/>
    <property type="match status" value="1"/>
</dbReference>
<dbReference type="PANTHER" id="PTHR30093:SF45">
    <property type="entry name" value="TYPE II SECRETION SYSTEM CORE PROTEIN G"/>
    <property type="match status" value="1"/>
</dbReference>
<feature type="transmembrane region" description="Helical" evidence="11">
    <location>
        <begin position="20"/>
        <end position="39"/>
    </location>
</feature>
<evidence type="ECO:0000256" key="10">
    <source>
        <dbReference type="SAM" id="MobiDB-lite"/>
    </source>
</evidence>
<comment type="similarity">
    <text evidence="2">Belongs to the GSP G family.</text>
</comment>
<dbReference type="EMBL" id="JACIEK010000001">
    <property type="protein sequence ID" value="MBB3997054.1"/>
    <property type="molecule type" value="Genomic_DNA"/>
</dbReference>
<proteinExistence type="inferred from homology"/>
<evidence type="ECO:0000256" key="2">
    <source>
        <dbReference type="ARBA" id="ARBA00009984"/>
    </source>
</evidence>
<dbReference type="GO" id="GO:0015627">
    <property type="term" value="C:type II protein secretion system complex"/>
    <property type="evidence" value="ECO:0007669"/>
    <property type="project" value="InterPro"/>
</dbReference>
<sequence>MQPTADTRTNEAAPEGEAGFTLVELLVVLAIIALVGTLVGPRVLGYIGMAKADTAASQIRNLASAVELYYLDAGSYPTADQGLAALTQGDGTPGWNGPYLKQSTGTLDPWGRAYLYEPTAGSFHIASLGRDGKPGGSGEDTDLSGGGN</sequence>
<keyword evidence="4" id="KW-1003">Cell membrane</keyword>
<dbReference type="Gene3D" id="3.30.700.10">
    <property type="entry name" value="Glycoprotein, Type 4 Pilin"/>
    <property type="match status" value="1"/>
</dbReference>
<feature type="domain" description="Type II secretion system protein GspG C-terminal" evidence="12">
    <location>
        <begin position="42"/>
        <end position="144"/>
    </location>
</feature>
<dbReference type="SUPFAM" id="SSF54523">
    <property type="entry name" value="Pili subunits"/>
    <property type="match status" value="1"/>
</dbReference>
<keyword evidence="9 11" id="KW-0472">Membrane</keyword>